<feature type="transmembrane region" description="Helical" evidence="8">
    <location>
        <begin position="545"/>
        <end position="570"/>
    </location>
</feature>
<dbReference type="EC" id="1.6.5.9" evidence="2"/>
<dbReference type="InterPro" id="IPR023753">
    <property type="entry name" value="FAD/NAD-binding_dom"/>
</dbReference>
<comment type="similarity">
    <text evidence="1">Belongs to the NADH dehydrogenase family.</text>
</comment>
<keyword evidence="8" id="KW-0472">Membrane</keyword>
<evidence type="ECO:0000256" key="6">
    <source>
        <dbReference type="ARBA" id="ARBA00023027"/>
    </source>
</evidence>
<evidence type="ECO:0000256" key="8">
    <source>
        <dbReference type="SAM" id="Phobius"/>
    </source>
</evidence>
<feature type="domain" description="FAD/NAD(P)-binding" evidence="9">
    <location>
        <begin position="4"/>
        <end position="326"/>
    </location>
</feature>
<dbReference type="PANTHER" id="PTHR43706">
    <property type="entry name" value="NADH DEHYDROGENASE"/>
    <property type="match status" value="1"/>
</dbReference>
<dbReference type="Proteomes" id="UP000254797">
    <property type="component" value="Unassembled WGS sequence"/>
</dbReference>
<evidence type="ECO:0000256" key="4">
    <source>
        <dbReference type="ARBA" id="ARBA00022827"/>
    </source>
</evidence>
<evidence type="ECO:0000256" key="1">
    <source>
        <dbReference type="ARBA" id="ARBA00005272"/>
    </source>
</evidence>
<sequence>MTHNIVIVGAGYAGIASARYLAKTFKKQDDVSITLIDKNSFQTYMTELHEVAAGRVEPEAIKYDLQRIFKKYPKVQLVTDKVVAIDYDLKKVQAEHQTLDFDYLILAMGGEANDFGTPGVKEHGFSLWSIEAAEALHYHILDACYRAMQEHDVAKRRALLTFTVIGAGFTGIEMIGELIDWVPILAKQFKLDVKDFSLKVVEAMPSILNMVTEKEQTKAQKYLIKKGVELVLADGVASVEEDALYLSSGRKIDTYTSIWTAGVKANTDTSEFDIEKARGGRLVANQYMETLEHPNVYVAGDLVYYEDQNQDGKPTPQIVQAAEQTGKTAAQNIAATIKKTEKVSYKGKYDGFMVSIGSKYGVAYLMDKFHMSGFLAMAVKHFTNLLYFFTISSFFNIGAYLKHEFFDIKNGRNIFGSNLSSKGNRLWLVPLRVFYGSLWLYEGLKKAFGLFGTESWFGDKVVFPFPWLQKAAEVTSGASEAGGEAAAKGAGEMAKQIFGLSYTYGEEPMQVLKSMPHWFESLMKIMMPNQEVALFMQKMMTCLEIAIGLALIVGAFVWLVSAATAALVVMFSLSGMFYWVNIWFIPVAIALMAGAGRSFGLDYWIMPWLGNRLDRWIYGKPKHLYLRKNH</sequence>
<keyword evidence="3" id="KW-0285">Flavoprotein</keyword>
<dbReference type="InterPro" id="IPR036188">
    <property type="entry name" value="FAD/NAD-bd_sf"/>
</dbReference>
<evidence type="ECO:0000256" key="3">
    <source>
        <dbReference type="ARBA" id="ARBA00022630"/>
    </source>
</evidence>
<keyword evidence="6" id="KW-0520">NAD</keyword>
<evidence type="ECO:0000256" key="7">
    <source>
        <dbReference type="ARBA" id="ARBA00047599"/>
    </source>
</evidence>
<keyword evidence="4" id="KW-0274">FAD</keyword>
<dbReference type="PRINTS" id="PR00368">
    <property type="entry name" value="FADPNR"/>
</dbReference>
<name>A0A380JVV2_STRDY</name>
<comment type="catalytic activity">
    <reaction evidence="7">
        <text>a quinone + NADH + H(+) = a quinol + NAD(+)</text>
        <dbReference type="Rhea" id="RHEA:46160"/>
        <dbReference type="ChEBI" id="CHEBI:15378"/>
        <dbReference type="ChEBI" id="CHEBI:24646"/>
        <dbReference type="ChEBI" id="CHEBI:57540"/>
        <dbReference type="ChEBI" id="CHEBI:57945"/>
        <dbReference type="ChEBI" id="CHEBI:132124"/>
        <dbReference type="EC" id="1.6.5.9"/>
    </reaction>
</comment>
<gene>
    <name evidence="10" type="primary">yjlD</name>
    <name evidence="10" type="ORF">NCTC4670_00784</name>
</gene>
<dbReference type="PANTHER" id="PTHR43706:SF47">
    <property type="entry name" value="EXTERNAL NADH-UBIQUINONE OXIDOREDUCTASE 1, MITOCHONDRIAL-RELATED"/>
    <property type="match status" value="1"/>
</dbReference>
<protein>
    <recommendedName>
        <fullName evidence="2">NADH:ubiquinone reductase (non-electrogenic)</fullName>
        <ecNumber evidence="2">1.6.5.9</ecNumber>
    </recommendedName>
</protein>
<dbReference type="RefSeq" id="WP_115245964.1">
    <property type="nucleotide sequence ID" value="NZ_UHFG01000004.1"/>
</dbReference>
<dbReference type="PRINTS" id="PR00411">
    <property type="entry name" value="PNDRDTASEI"/>
</dbReference>
<dbReference type="Gene3D" id="3.50.50.100">
    <property type="match status" value="1"/>
</dbReference>
<dbReference type="GO" id="GO:0050136">
    <property type="term" value="F:NADH dehydrogenase (quinone) (non-electrogenic) activity"/>
    <property type="evidence" value="ECO:0007669"/>
    <property type="project" value="UniProtKB-EC"/>
</dbReference>
<reference evidence="10 11" key="1">
    <citation type="submission" date="2018-06" db="EMBL/GenBank/DDBJ databases">
        <authorList>
            <consortium name="Pathogen Informatics"/>
            <person name="Doyle S."/>
        </authorList>
    </citation>
    <scope>NUCLEOTIDE SEQUENCE [LARGE SCALE GENOMIC DNA]</scope>
    <source>
        <strain evidence="10 11">NCTC4670</strain>
    </source>
</reference>
<accession>A0A380JVV2</accession>
<feature type="transmembrane region" description="Helical" evidence="8">
    <location>
        <begin position="576"/>
        <end position="596"/>
    </location>
</feature>
<evidence type="ECO:0000259" key="9">
    <source>
        <dbReference type="Pfam" id="PF07992"/>
    </source>
</evidence>
<feature type="transmembrane region" description="Helical" evidence="8">
    <location>
        <begin position="385"/>
        <end position="401"/>
    </location>
</feature>
<dbReference type="EMBL" id="UHFG01000004">
    <property type="protein sequence ID" value="SUN48964.1"/>
    <property type="molecule type" value="Genomic_DNA"/>
</dbReference>
<evidence type="ECO:0000256" key="2">
    <source>
        <dbReference type="ARBA" id="ARBA00012637"/>
    </source>
</evidence>
<dbReference type="SUPFAM" id="SSF51905">
    <property type="entry name" value="FAD/NAD(P)-binding domain"/>
    <property type="match status" value="2"/>
</dbReference>
<evidence type="ECO:0000313" key="11">
    <source>
        <dbReference type="Proteomes" id="UP000254797"/>
    </source>
</evidence>
<dbReference type="InterPro" id="IPR045024">
    <property type="entry name" value="NDH-2"/>
</dbReference>
<evidence type="ECO:0000256" key="5">
    <source>
        <dbReference type="ARBA" id="ARBA00023002"/>
    </source>
</evidence>
<keyword evidence="5 10" id="KW-0560">Oxidoreductase</keyword>
<evidence type="ECO:0000313" key="10">
    <source>
        <dbReference type="EMBL" id="SUN48964.1"/>
    </source>
</evidence>
<proteinExistence type="inferred from homology"/>
<keyword evidence="8" id="KW-0812">Transmembrane</keyword>
<dbReference type="AlphaFoldDB" id="A0A380JVV2"/>
<organism evidence="10 11">
    <name type="scientific">Streptococcus dysgalactiae subsp. dysgalactiae</name>
    <dbReference type="NCBI Taxonomy" id="99822"/>
    <lineage>
        <taxon>Bacteria</taxon>
        <taxon>Bacillati</taxon>
        <taxon>Bacillota</taxon>
        <taxon>Bacilli</taxon>
        <taxon>Lactobacillales</taxon>
        <taxon>Streptococcaceae</taxon>
        <taxon>Streptococcus</taxon>
    </lineage>
</organism>
<dbReference type="Pfam" id="PF07992">
    <property type="entry name" value="Pyr_redox_2"/>
    <property type="match status" value="1"/>
</dbReference>
<keyword evidence="8" id="KW-1133">Transmembrane helix</keyword>